<organism evidence="2 3">
    <name type="scientific">Termititenax aidoneus</name>
    <dbReference type="NCBI Taxonomy" id="2218524"/>
    <lineage>
        <taxon>Bacteria</taxon>
        <taxon>Bacillati</taxon>
        <taxon>Candidatus Margulisiibacteriota</taxon>
        <taxon>Candidatus Termititenacia</taxon>
        <taxon>Candidatus Termititenacales</taxon>
        <taxon>Candidatus Termititenacaceae</taxon>
        <taxon>Candidatus Termititenax</taxon>
    </lineage>
</organism>
<feature type="signal peptide" evidence="1">
    <location>
        <begin position="1"/>
        <end position="22"/>
    </location>
</feature>
<comment type="caution">
    <text evidence="2">The sequence shown here is derived from an EMBL/GenBank/DDBJ whole genome shotgun (WGS) entry which is preliminary data.</text>
</comment>
<protein>
    <submittedName>
        <fullName evidence="2">Uncharacterized protein</fullName>
    </submittedName>
</protein>
<gene>
    <name evidence="2" type="ORF">NO1_1909</name>
</gene>
<sequence>MNIQKIVRYMCASVFIVCFLQADTLVNGNIDNFYLNNPVAGADFNSATIFASDNGHKLVTSSSGFHAVFTHRLRNYKEYKLYYVTSNAGGSNWSSLQELDNINIPDTVPGTYALSDPSLAYYNNDIYICYYKSGINETASGGQDNLRKLRLIKLPNGRADQKVSVNIAEAEFGHAFFITDIYVNATGVYVAVTDRDTGMFTSVRVYKLDSSLNKQAEYHFEYPALGGSPTMNAGAPIFSAGNTSSDFFLAYAKYDFGLNRINKDNPTGNIVVLRYTSSGWSNVTLNVEDGYIASRPSVLVSGNQLLVAYSKKAAQNSAHSLGYRAYHDNTFASTAYTEIATNVTASEILTTRLGLTTANIPVIQYVFHDG</sequence>
<reference evidence="2 3" key="1">
    <citation type="journal article" date="2019" name="ISME J.">
        <title>Genome analyses of uncultured TG2/ZB3 bacteria in 'Margulisbacteria' specifically attached to ectosymbiotic spirochetes of protists in the termite gut.</title>
        <authorList>
            <person name="Utami Y.D."/>
            <person name="Kuwahara H."/>
            <person name="Igai K."/>
            <person name="Murakami T."/>
            <person name="Sugaya K."/>
            <person name="Morikawa T."/>
            <person name="Nagura Y."/>
            <person name="Yuki M."/>
            <person name="Deevong P."/>
            <person name="Inoue T."/>
            <person name="Kihara K."/>
            <person name="Lo N."/>
            <person name="Yamada A."/>
            <person name="Ohkuma M."/>
            <person name="Hongoh Y."/>
        </authorList>
    </citation>
    <scope>NUCLEOTIDE SEQUENCE [LARGE SCALE GENOMIC DNA]</scope>
    <source>
        <strain evidence="2">NkOx7-01</strain>
    </source>
</reference>
<keyword evidence="1" id="KW-0732">Signal</keyword>
<dbReference type="AlphaFoldDB" id="A0A388TD38"/>
<feature type="non-terminal residue" evidence="2">
    <location>
        <position position="370"/>
    </location>
</feature>
<keyword evidence="3" id="KW-1185">Reference proteome</keyword>
<dbReference type="EMBL" id="BGZN01000086">
    <property type="protein sequence ID" value="GBR74796.1"/>
    <property type="molecule type" value="Genomic_DNA"/>
</dbReference>
<evidence type="ECO:0000313" key="2">
    <source>
        <dbReference type="EMBL" id="GBR74796.1"/>
    </source>
</evidence>
<dbReference type="Proteomes" id="UP000269352">
    <property type="component" value="Unassembled WGS sequence"/>
</dbReference>
<feature type="chain" id="PRO_5017183990" evidence="1">
    <location>
        <begin position="23"/>
        <end position="370"/>
    </location>
</feature>
<evidence type="ECO:0000256" key="1">
    <source>
        <dbReference type="SAM" id="SignalP"/>
    </source>
</evidence>
<accession>A0A388TD38</accession>
<name>A0A388TD38_TERA1</name>
<evidence type="ECO:0000313" key="3">
    <source>
        <dbReference type="Proteomes" id="UP000269352"/>
    </source>
</evidence>
<dbReference type="SUPFAM" id="SSF82171">
    <property type="entry name" value="DPP6 N-terminal domain-like"/>
    <property type="match status" value="1"/>
</dbReference>
<proteinExistence type="predicted"/>